<keyword evidence="3" id="KW-1185">Reference proteome</keyword>
<dbReference type="Pfam" id="PF01610">
    <property type="entry name" value="DDE_Tnp_ISL3"/>
    <property type="match status" value="1"/>
</dbReference>
<accession>A0A345UHK5</accession>
<dbReference type="InterPro" id="IPR002560">
    <property type="entry name" value="Transposase_DDE"/>
</dbReference>
<dbReference type="PANTHER" id="PTHR33498:SF1">
    <property type="entry name" value="TRANSPOSASE FOR INSERTION SEQUENCE ELEMENT IS1557"/>
    <property type="match status" value="1"/>
</dbReference>
<evidence type="ECO:0000313" key="3">
    <source>
        <dbReference type="Proteomes" id="UP000254808"/>
    </source>
</evidence>
<dbReference type="PANTHER" id="PTHR33498">
    <property type="entry name" value="TRANSPOSASE FOR INSERTION SEQUENCE ELEMENT IS1557"/>
    <property type="match status" value="1"/>
</dbReference>
<dbReference type="Proteomes" id="UP000254808">
    <property type="component" value="Chromosome"/>
</dbReference>
<reference evidence="2 3" key="1">
    <citation type="submission" date="2018-03" db="EMBL/GenBank/DDBJ databases">
        <title>Phenotypic and genomic properties of Cyclonatronum proteinivorum gen. nov., sp. nov., a haloalkaliphilic bacteroidete from soda lakes possessing Na+-translocating rhodopsin.</title>
        <authorList>
            <person name="Toshchakov S.V."/>
            <person name="Korzhenkov A."/>
            <person name="Samarov N.I."/>
            <person name="Kublanov I.V."/>
            <person name="Muntyan M.S."/>
            <person name="Sorokin D.Y."/>
        </authorList>
    </citation>
    <scope>NUCLEOTIDE SEQUENCE [LARGE SCALE GENOMIC DNA]</scope>
    <source>
        <strain evidence="2 3">Omega</strain>
    </source>
</reference>
<evidence type="ECO:0000259" key="1">
    <source>
        <dbReference type="Pfam" id="PF01610"/>
    </source>
</evidence>
<sequence length="275" mass="31591">MGPDISIDEVSLSRGELYTIVANKQAKGRKGSTIAIIQGTRVADLVSRLELLPLELRNQVRQVSMDMAANMKSAVQQVFAQASIVTDRFHVVRLVNECVQQARVKLRRQEMDTENRAIIQARADKKRYVGEELANGDTPKQLLARMRNTLNQPQSSWSLSQRIRMSIAFARYPHLETTYNHAMRLRSIYENTNKAIAAQHMRDWINDSHKYYKEEFATAANSVSNHMDTILNFFDHRATNANAESFNAKIKMFRAIQKGVRDVPFFLFRLEKLFA</sequence>
<proteinExistence type="predicted"/>
<name>A0A345UHK5_9BACT</name>
<protein>
    <submittedName>
        <fullName evidence="2">Transposase</fullName>
    </submittedName>
</protein>
<dbReference type="RefSeq" id="WP_164682504.1">
    <property type="nucleotide sequence ID" value="NZ_CP027806.1"/>
</dbReference>
<dbReference type="KEGG" id="cprv:CYPRO_0673"/>
<feature type="domain" description="Transposase IS204/IS1001/IS1096/IS1165 DDE" evidence="1">
    <location>
        <begin position="5"/>
        <end position="269"/>
    </location>
</feature>
<dbReference type="EMBL" id="CP027806">
    <property type="protein sequence ID" value="AXI99956.1"/>
    <property type="molecule type" value="Genomic_DNA"/>
</dbReference>
<organism evidence="2 3">
    <name type="scientific">Cyclonatronum proteinivorum</name>
    <dbReference type="NCBI Taxonomy" id="1457365"/>
    <lineage>
        <taxon>Bacteria</taxon>
        <taxon>Pseudomonadati</taxon>
        <taxon>Balneolota</taxon>
        <taxon>Balneolia</taxon>
        <taxon>Balneolales</taxon>
        <taxon>Cyclonatronaceae</taxon>
        <taxon>Cyclonatronum</taxon>
    </lineage>
</organism>
<gene>
    <name evidence="2" type="ORF">CYPRO_0673</name>
</gene>
<evidence type="ECO:0000313" key="2">
    <source>
        <dbReference type="EMBL" id="AXI99956.1"/>
    </source>
</evidence>
<dbReference type="AlphaFoldDB" id="A0A345UHK5"/>
<dbReference type="InterPro" id="IPR047951">
    <property type="entry name" value="Transpos_ISL3"/>
</dbReference>